<reference evidence="1 2" key="1">
    <citation type="submission" date="2015-09" db="EMBL/GenBank/DDBJ databases">
        <title>Genome sequence of the marine flavobacterium Croceitalea dokdonensis DOKDO 023 that contains proton- and sodium-pumping rhodopsins.</title>
        <authorList>
            <person name="Kwon S.-K."/>
            <person name="Lee H.K."/>
            <person name="Kwak M.-J."/>
            <person name="Kim J.F."/>
        </authorList>
    </citation>
    <scope>NUCLEOTIDE SEQUENCE [LARGE SCALE GENOMIC DNA]</scope>
    <source>
        <strain evidence="1 2">DOKDO 023</strain>
    </source>
</reference>
<name>A0A0P7B0B2_9FLAO</name>
<gene>
    <name evidence="1" type="ORF">I595_1993</name>
</gene>
<comment type="caution">
    <text evidence="1">The sequence shown here is derived from an EMBL/GenBank/DDBJ whole genome shotgun (WGS) entry which is preliminary data.</text>
</comment>
<protein>
    <submittedName>
        <fullName evidence="1">Uncharacterized protein</fullName>
    </submittedName>
</protein>
<sequence length="61" mass="7467">MIDADKTIHHLKCYRNQWLFNRFLKPKKPKKKEWQQLQVVGKFRKCPKSPKSKKRKLLIGF</sequence>
<dbReference type="AlphaFoldDB" id="A0A0P7B0B2"/>
<dbReference type="STRING" id="1300341.I595_1993"/>
<keyword evidence="2" id="KW-1185">Reference proteome</keyword>
<dbReference type="Proteomes" id="UP000050280">
    <property type="component" value="Unassembled WGS sequence"/>
</dbReference>
<proteinExistence type="predicted"/>
<accession>A0A0P7B0B2</accession>
<evidence type="ECO:0000313" key="2">
    <source>
        <dbReference type="Proteomes" id="UP000050280"/>
    </source>
</evidence>
<organism evidence="1 2">
    <name type="scientific">Croceitalea dokdonensis DOKDO 023</name>
    <dbReference type="NCBI Taxonomy" id="1300341"/>
    <lineage>
        <taxon>Bacteria</taxon>
        <taxon>Pseudomonadati</taxon>
        <taxon>Bacteroidota</taxon>
        <taxon>Flavobacteriia</taxon>
        <taxon>Flavobacteriales</taxon>
        <taxon>Flavobacteriaceae</taxon>
        <taxon>Croceitalea</taxon>
    </lineage>
</organism>
<evidence type="ECO:0000313" key="1">
    <source>
        <dbReference type="EMBL" id="KPM32341.1"/>
    </source>
</evidence>
<dbReference type="EMBL" id="LDJX01000003">
    <property type="protein sequence ID" value="KPM32341.1"/>
    <property type="molecule type" value="Genomic_DNA"/>
</dbReference>